<reference evidence="1 2" key="1">
    <citation type="journal article" date="2019" name="Sci. Rep.">
        <title>Orb-weaving spider Araneus ventricosus genome elucidates the spidroin gene catalogue.</title>
        <authorList>
            <person name="Kono N."/>
            <person name="Nakamura H."/>
            <person name="Ohtoshi R."/>
            <person name="Moran D.A.P."/>
            <person name="Shinohara A."/>
            <person name="Yoshida Y."/>
            <person name="Fujiwara M."/>
            <person name="Mori M."/>
            <person name="Tomita M."/>
            <person name="Arakawa K."/>
        </authorList>
    </citation>
    <scope>NUCLEOTIDE SEQUENCE [LARGE SCALE GENOMIC DNA]</scope>
</reference>
<dbReference type="Proteomes" id="UP000499080">
    <property type="component" value="Unassembled WGS sequence"/>
</dbReference>
<dbReference type="EMBL" id="BGPR01000020">
    <property type="protein sequence ID" value="GBL79911.1"/>
    <property type="molecule type" value="Genomic_DNA"/>
</dbReference>
<protein>
    <submittedName>
        <fullName evidence="1">Uncharacterized protein</fullName>
    </submittedName>
</protein>
<name>A0A4Y2AJ59_ARAVE</name>
<evidence type="ECO:0000313" key="2">
    <source>
        <dbReference type="Proteomes" id="UP000499080"/>
    </source>
</evidence>
<comment type="caution">
    <text evidence="1">The sequence shown here is derived from an EMBL/GenBank/DDBJ whole genome shotgun (WGS) entry which is preliminary data.</text>
</comment>
<keyword evidence="2" id="KW-1185">Reference proteome</keyword>
<evidence type="ECO:0000313" key="1">
    <source>
        <dbReference type="EMBL" id="GBL79911.1"/>
    </source>
</evidence>
<sequence length="75" mass="8262">MRLAAAVVEPWFWDGGSRADSTEDPPCIRAVCTLSVSRVKRPPAGVMPNVGGRDTNSRVVLVIRPWFKVTRTVPK</sequence>
<proteinExistence type="predicted"/>
<gene>
    <name evidence="1" type="ORF">AVEN_28961_1</name>
</gene>
<accession>A0A4Y2AJ59</accession>
<organism evidence="1 2">
    <name type="scientific">Araneus ventricosus</name>
    <name type="common">Orbweaver spider</name>
    <name type="synonym">Epeira ventricosa</name>
    <dbReference type="NCBI Taxonomy" id="182803"/>
    <lineage>
        <taxon>Eukaryota</taxon>
        <taxon>Metazoa</taxon>
        <taxon>Ecdysozoa</taxon>
        <taxon>Arthropoda</taxon>
        <taxon>Chelicerata</taxon>
        <taxon>Arachnida</taxon>
        <taxon>Araneae</taxon>
        <taxon>Araneomorphae</taxon>
        <taxon>Entelegynae</taxon>
        <taxon>Araneoidea</taxon>
        <taxon>Araneidae</taxon>
        <taxon>Araneus</taxon>
    </lineage>
</organism>
<dbReference type="AlphaFoldDB" id="A0A4Y2AJ59"/>